<feature type="region of interest" description="Disordered" evidence="12">
    <location>
        <begin position="1"/>
        <end position="50"/>
    </location>
</feature>
<dbReference type="InterPro" id="IPR027417">
    <property type="entry name" value="P-loop_NTPase"/>
</dbReference>
<protein>
    <recommendedName>
        <fullName evidence="10">Kinesin-like protein</fullName>
    </recommendedName>
</protein>
<evidence type="ECO:0000256" key="1">
    <source>
        <dbReference type="ARBA" id="ARBA00004245"/>
    </source>
</evidence>
<dbReference type="Gene3D" id="3.40.850.10">
    <property type="entry name" value="Kinesin motor domain"/>
    <property type="match status" value="1"/>
</dbReference>
<feature type="binding site" evidence="9">
    <location>
        <begin position="154"/>
        <end position="161"/>
    </location>
    <ligand>
        <name>ATP</name>
        <dbReference type="ChEBI" id="CHEBI:30616"/>
    </ligand>
</feature>
<keyword evidence="7 9" id="KW-0505">Motor protein</keyword>
<keyword evidence="3 10" id="KW-0493">Microtubule</keyword>
<evidence type="ECO:0000256" key="7">
    <source>
        <dbReference type="ARBA" id="ARBA00023175"/>
    </source>
</evidence>
<evidence type="ECO:0000256" key="4">
    <source>
        <dbReference type="ARBA" id="ARBA00022741"/>
    </source>
</evidence>
<dbReference type="InterPro" id="IPR019821">
    <property type="entry name" value="Kinesin_motor_CS"/>
</dbReference>
<dbReference type="GO" id="GO:0003777">
    <property type="term" value="F:microtubule motor activity"/>
    <property type="evidence" value="ECO:0007669"/>
    <property type="project" value="InterPro"/>
</dbReference>
<dbReference type="PRINTS" id="PR00380">
    <property type="entry name" value="KINESINHEAVY"/>
</dbReference>
<comment type="subcellular location">
    <subcellularLocation>
        <location evidence="1">Cytoplasm</location>
        <location evidence="1">Cytoskeleton</location>
    </subcellularLocation>
</comment>
<keyword evidence="4 9" id="KW-0547">Nucleotide-binding</keyword>
<keyword evidence="8" id="KW-0206">Cytoskeleton</keyword>
<keyword evidence="5 9" id="KW-0067">ATP-binding</keyword>
<proteinExistence type="inferred from homology"/>
<keyword evidence="2" id="KW-0963">Cytoplasm</keyword>
<dbReference type="Pfam" id="PF00225">
    <property type="entry name" value="Kinesin"/>
    <property type="match status" value="1"/>
</dbReference>
<feature type="compositionally biased region" description="Polar residues" evidence="12">
    <location>
        <begin position="1"/>
        <end position="18"/>
    </location>
</feature>
<evidence type="ECO:0000256" key="9">
    <source>
        <dbReference type="PROSITE-ProRule" id="PRU00283"/>
    </source>
</evidence>
<comment type="caution">
    <text evidence="14">The sequence shown here is derived from an EMBL/GenBank/DDBJ whole genome shotgun (WGS) entry which is preliminary data.</text>
</comment>
<evidence type="ECO:0000259" key="13">
    <source>
        <dbReference type="PROSITE" id="PS50067"/>
    </source>
</evidence>
<evidence type="ECO:0000313" key="15">
    <source>
        <dbReference type="Proteomes" id="UP000801492"/>
    </source>
</evidence>
<feature type="coiled-coil region" evidence="11">
    <location>
        <begin position="418"/>
        <end position="520"/>
    </location>
</feature>
<dbReference type="SMART" id="SM00129">
    <property type="entry name" value="KISc"/>
    <property type="match status" value="1"/>
</dbReference>
<evidence type="ECO:0000256" key="8">
    <source>
        <dbReference type="ARBA" id="ARBA00023212"/>
    </source>
</evidence>
<dbReference type="InterPro" id="IPR036961">
    <property type="entry name" value="Kinesin_motor_dom_sf"/>
</dbReference>
<dbReference type="FunFam" id="3.40.850.10:FF:000042">
    <property type="entry name" value="Kinesin family member 14"/>
    <property type="match status" value="1"/>
</dbReference>
<evidence type="ECO:0000256" key="6">
    <source>
        <dbReference type="ARBA" id="ARBA00023054"/>
    </source>
</evidence>
<evidence type="ECO:0000256" key="5">
    <source>
        <dbReference type="ARBA" id="ARBA00022840"/>
    </source>
</evidence>
<reference evidence="14" key="1">
    <citation type="submission" date="2019-08" db="EMBL/GenBank/DDBJ databases">
        <title>The genome of the North American firefly Photinus pyralis.</title>
        <authorList>
            <consortium name="Photinus pyralis genome working group"/>
            <person name="Fallon T.R."/>
            <person name="Sander Lower S.E."/>
            <person name="Weng J.-K."/>
        </authorList>
    </citation>
    <scope>NUCLEOTIDE SEQUENCE</scope>
    <source>
        <strain evidence="14">TRF0915ILg1</strain>
        <tissue evidence="14">Whole body</tissue>
    </source>
</reference>
<dbReference type="GO" id="GO:0005524">
    <property type="term" value="F:ATP binding"/>
    <property type="evidence" value="ECO:0007669"/>
    <property type="project" value="UniProtKB-UniRule"/>
</dbReference>
<dbReference type="GO" id="GO:0007018">
    <property type="term" value="P:microtubule-based movement"/>
    <property type="evidence" value="ECO:0007669"/>
    <property type="project" value="InterPro"/>
</dbReference>
<feature type="domain" description="Kinesin motor" evidence="13">
    <location>
        <begin position="60"/>
        <end position="407"/>
    </location>
</feature>
<dbReference type="OrthoDB" id="3176171at2759"/>
<dbReference type="EMBL" id="VTPC01090852">
    <property type="protein sequence ID" value="KAF2881138.1"/>
    <property type="molecule type" value="Genomic_DNA"/>
</dbReference>
<evidence type="ECO:0000256" key="3">
    <source>
        <dbReference type="ARBA" id="ARBA00022701"/>
    </source>
</evidence>
<dbReference type="InterPro" id="IPR001752">
    <property type="entry name" value="Kinesin_motor_dom"/>
</dbReference>
<dbReference type="AlphaFoldDB" id="A0A8K0C627"/>
<dbReference type="GO" id="GO:0008017">
    <property type="term" value="F:microtubule binding"/>
    <property type="evidence" value="ECO:0007669"/>
    <property type="project" value="InterPro"/>
</dbReference>
<evidence type="ECO:0000256" key="12">
    <source>
        <dbReference type="SAM" id="MobiDB-lite"/>
    </source>
</evidence>
<evidence type="ECO:0000256" key="11">
    <source>
        <dbReference type="SAM" id="Coils"/>
    </source>
</evidence>
<evidence type="ECO:0000256" key="10">
    <source>
        <dbReference type="RuleBase" id="RU000394"/>
    </source>
</evidence>
<dbReference type="PANTHER" id="PTHR47117">
    <property type="entry name" value="STAR-RELATED LIPID TRANSFER PROTEIN 9"/>
    <property type="match status" value="1"/>
</dbReference>
<sequence>MASSASNTPKHNIATPSRLSKRRHQAPPETPDCYTKVTVETPGPPRNKYNHKDKCDEVRNLTVAVRIRPMNTRELTHVGATNVVQVKEQNVIVTPQNNSNVTKLDYVFPYDHVFWSCDERNSKYSSQEDVFVEIGQPLLHNAFQGYNACLFAYGQTGSGKSYSMMGPDVQNIDCDVNSGIIPRFCQELFTRISQLDNQCTASVNVSYFEIYNEKIHDLLLTNCSRDVHAPLKVREHPDWGPYVVNLSTHTVKSYEEMRKWLLLGNVNRATAATAMNEKSSRSHSIFSVELSILEGRNDLDPGRRSKVSLVDLAGSERLGNTNKNEKLKEGVSINKSLLTLGKVICALADQRKGTQFVPYRESVLTWLLRESLGGNSLTCMLATITPASSHLDETLATLRYACQARSIVNRARINEEPHDRLIRELRSEVERLTALRHEYERNSFGSSNLSIDNSTEHLQELEDLRKKLVDKEEELKKAQCNWENRYKESHLYQMQQLAEIERKKEELESRVRVMSNLQENVNLSPYRTNFLEEVENILTNDDPVMDNYLQNFGNYLQELGFDYQLVTNNRESFLHIFDNRNCRKANCSINDIKSVIKIEDVQPFFKKLKWEDIKEELTESQINSAMNGIYEVAKFLKPHVDKEEKLRLAFAKFIKTAQVLETALCNSINVNKPKKMVTFRL</sequence>
<gene>
    <name evidence="14" type="ORF">ILUMI_25049</name>
</gene>
<accession>A0A8K0C627</accession>
<name>A0A8K0C627_IGNLU</name>
<comment type="similarity">
    <text evidence="9 10">Belongs to the TRAFAC class myosin-kinesin ATPase superfamily. Kinesin family.</text>
</comment>
<keyword evidence="6 11" id="KW-0175">Coiled coil</keyword>
<keyword evidence="15" id="KW-1185">Reference proteome</keyword>
<evidence type="ECO:0000256" key="2">
    <source>
        <dbReference type="ARBA" id="ARBA00022490"/>
    </source>
</evidence>
<dbReference type="PROSITE" id="PS00411">
    <property type="entry name" value="KINESIN_MOTOR_1"/>
    <property type="match status" value="1"/>
</dbReference>
<dbReference type="GO" id="GO:0005874">
    <property type="term" value="C:microtubule"/>
    <property type="evidence" value="ECO:0007669"/>
    <property type="project" value="UniProtKB-KW"/>
</dbReference>
<dbReference type="Proteomes" id="UP000801492">
    <property type="component" value="Unassembled WGS sequence"/>
</dbReference>
<dbReference type="PANTHER" id="PTHR47117:SF5">
    <property type="entry name" value="KINESIN-LIKE PROTEIN KIF14"/>
    <property type="match status" value="1"/>
</dbReference>
<dbReference type="PROSITE" id="PS50067">
    <property type="entry name" value="KINESIN_MOTOR_2"/>
    <property type="match status" value="1"/>
</dbReference>
<organism evidence="14 15">
    <name type="scientific">Ignelater luminosus</name>
    <name type="common">Cucubano</name>
    <name type="synonym">Pyrophorus luminosus</name>
    <dbReference type="NCBI Taxonomy" id="2038154"/>
    <lineage>
        <taxon>Eukaryota</taxon>
        <taxon>Metazoa</taxon>
        <taxon>Ecdysozoa</taxon>
        <taxon>Arthropoda</taxon>
        <taxon>Hexapoda</taxon>
        <taxon>Insecta</taxon>
        <taxon>Pterygota</taxon>
        <taxon>Neoptera</taxon>
        <taxon>Endopterygota</taxon>
        <taxon>Coleoptera</taxon>
        <taxon>Polyphaga</taxon>
        <taxon>Elateriformia</taxon>
        <taxon>Elateroidea</taxon>
        <taxon>Elateridae</taxon>
        <taxon>Agrypninae</taxon>
        <taxon>Pyrophorini</taxon>
        <taxon>Ignelater</taxon>
    </lineage>
</organism>
<evidence type="ECO:0000313" key="14">
    <source>
        <dbReference type="EMBL" id="KAF2881138.1"/>
    </source>
</evidence>
<dbReference type="SUPFAM" id="SSF52540">
    <property type="entry name" value="P-loop containing nucleoside triphosphate hydrolases"/>
    <property type="match status" value="1"/>
</dbReference>